<dbReference type="EMBL" id="AC122147">
    <property type="protein sequence ID" value="AAM47628.1"/>
    <property type="molecule type" value="Genomic_DNA"/>
</dbReference>
<feature type="compositionally biased region" description="Low complexity" evidence="1">
    <location>
        <begin position="117"/>
        <end position="129"/>
    </location>
</feature>
<reference evidence="3" key="1">
    <citation type="journal article" date="2005" name="Nature">
        <title>The map-based sequence of the rice genome.</title>
        <authorList>
            <consortium name="International rice genome sequencing project (IRGSP)"/>
            <person name="Matsumoto T."/>
            <person name="Wu J."/>
            <person name="Kanamori H."/>
            <person name="Katayose Y."/>
            <person name="Fujisawa M."/>
            <person name="Namiki N."/>
            <person name="Mizuno H."/>
            <person name="Yamamoto K."/>
            <person name="Antonio B.A."/>
            <person name="Baba T."/>
            <person name="Sakata K."/>
            <person name="Nagamura Y."/>
            <person name="Aoki H."/>
            <person name="Arikawa K."/>
            <person name="Arita K."/>
            <person name="Bito T."/>
            <person name="Chiden Y."/>
            <person name="Fujitsuka N."/>
            <person name="Fukunaka R."/>
            <person name="Hamada M."/>
            <person name="Harada C."/>
            <person name="Hayashi A."/>
            <person name="Hijishita S."/>
            <person name="Honda M."/>
            <person name="Hosokawa S."/>
            <person name="Ichikawa Y."/>
            <person name="Idonuma A."/>
            <person name="Iijima M."/>
            <person name="Ikeda M."/>
            <person name="Ikeno M."/>
            <person name="Ito K."/>
            <person name="Ito S."/>
            <person name="Ito T."/>
            <person name="Ito Y."/>
            <person name="Ito Y."/>
            <person name="Iwabuchi A."/>
            <person name="Kamiya K."/>
            <person name="Karasawa W."/>
            <person name="Kurita K."/>
            <person name="Katagiri S."/>
            <person name="Kikuta A."/>
            <person name="Kobayashi H."/>
            <person name="Kobayashi N."/>
            <person name="Machita K."/>
            <person name="Maehara T."/>
            <person name="Masukawa M."/>
            <person name="Mizubayashi T."/>
            <person name="Mukai Y."/>
            <person name="Nagasaki H."/>
            <person name="Nagata Y."/>
            <person name="Naito S."/>
            <person name="Nakashima M."/>
            <person name="Nakama Y."/>
            <person name="Nakamichi Y."/>
            <person name="Nakamura M."/>
            <person name="Meguro A."/>
            <person name="Negishi M."/>
            <person name="Ohta I."/>
            <person name="Ohta T."/>
            <person name="Okamoto M."/>
            <person name="Ono N."/>
            <person name="Saji S."/>
            <person name="Sakaguchi M."/>
            <person name="Sakai K."/>
            <person name="Shibata M."/>
            <person name="Shimokawa T."/>
            <person name="Song J."/>
            <person name="Takazaki Y."/>
            <person name="Terasawa K."/>
            <person name="Tsugane M."/>
            <person name="Tsuji K."/>
            <person name="Ueda S."/>
            <person name="Waki K."/>
            <person name="Yamagata H."/>
            <person name="Yamamoto M."/>
            <person name="Yamamoto S."/>
            <person name="Yamane H."/>
            <person name="Yoshiki S."/>
            <person name="Yoshihara R."/>
            <person name="Yukawa K."/>
            <person name="Zhong H."/>
            <person name="Yano M."/>
            <person name="Yuan Q."/>
            <person name="Ouyang S."/>
            <person name="Liu J."/>
            <person name="Jones K.M."/>
            <person name="Gansberger K."/>
            <person name="Moffat K."/>
            <person name="Hill J."/>
            <person name="Bera J."/>
            <person name="Fadrosh D."/>
            <person name="Jin S."/>
            <person name="Johri S."/>
            <person name="Kim M."/>
            <person name="Overton L."/>
            <person name="Reardon M."/>
            <person name="Tsitrin T."/>
            <person name="Vuong H."/>
            <person name="Weaver B."/>
            <person name="Ciecko A."/>
            <person name="Tallon L."/>
            <person name="Jackson J."/>
            <person name="Pai G."/>
            <person name="Aken S.V."/>
            <person name="Utterback T."/>
            <person name="Reidmuller S."/>
            <person name="Feldblyum T."/>
            <person name="Hsiao J."/>
            <person name="Zismann V."/>
            <person name="Iobst S."/>
            <person name="de Vazeille A.R."/>
            <person name="Buell C.R."/>
            <person name="Ying K."/>
            <person name="Li Y."/>
            <person name="Lu T."/>
            <person name="Huang Y."/>
            <person name="Zhao Q."/>
            <person name="Feng Q."/>
            <person name="Zhang L."/>
            <person name="Zhu J."/>
            <person name="Weng Q."/>
            <person name="Mu J."/>
            <person name="Lu Y."/>
            <person name="Fan D."/>
            <person name="Liu Y."/>
            <person name="Guan J."/>
            <person name="Zhang Y."/>
            <person name="Yu S."/>
            <person name="Liu X."/>
            <person name="Zhang Y."/>
            <person name="Hong G."/>
            <person name="Han B."/>
            <person name="Choisne N."/>
            <person name="Demange N."/>
            <person name="Orjeda G."/>
            <person name="Samain S."/>
            <person name="Cattolico L."/>
            <person name="Pelletier E."/>
            <person name="Couloux A."/>
            <person name="Segurens B."/>
            <person name="Wincker P."/>
            <person name="D'Hont A."/>
            <person name="Scarpelli C."/>
            <person name="Weissenbach J."/>
            <person name="Salanoubat M."/>
            <person name="Quetier F."/>
            <person name="Yu Y."/>
            <person name="Kim H.R."/>
            <person name="Rambo T."/>
            <person name="Currie J."/>
            <person name="Collura K."/>
            <person name="Luo M."/>
            <person name="Yang T."/>
            <person name="Ammiraju J.S.S."/>
            <person name="Engler F."/>
            <person name="Soderlund C."/>
            <person name="Wing R.A."/>
            <person name="Palmer L.E."/>
            <person name="de la Bastide M."/>
            <person name="Spiegel L."/>
            <person name="Nascimento L."/>
            <person name="Zutavern T."/>
            <person name="O'Shaughnessy A."/>
            <person name="Dike S."/>
            <person name="Dedhia N."/>
            <person name="Preston R."/>
            <person name="Balija V."/>
            <person name="McCombie W.R."/>
            <person name="Chow T."/>
            <person name="Chen H."/>
            <person name="Chung M."/>
            <person name="Chen C."/>
            <person name="Shaw J."/>
            <person name="Wu H."/>
            <person name="Hsiao K."/>
            <person name="Chao Y."/>
            <person name="Chu M."/>
            <person name="Cheng C."/>
            <person name="Hour A."/>
            <person name="Lee P."/>
            <person name="Lin S."/>
            <person name="Lin Y."/>
            <person name="Liou J."/>
            <person name="Liu S."/>
            <person name="Hsing Y."/>
            <person name="Raghuvanshi S."/>
            <person name="Mohanty A."/>
            <person name="Bharti A.K."/>
            <person name="Gaur A."/>
            <person name="Gupta V."/>
            <person name="Kumar D."/>
            <person name="Ravi V."/>
            <person name="Vij S."/>
            <person name="Kapur A."/>
            <person name="Khurana P."/>
            <person name="Khurana P."/>
            <person name="Khurana J.P."/>
            <person name="Tyagi A.K."/>
            <person name="Gaikwad K."/>
            <person name="Singh A."/>
            <person name="Dalal V."/>
            <person name="Srivastava S."/>
            <person name="Dixit A."/>
            <person name="Pal A.K."/>
            <person name="Ghazi I.A."/>
            <person name="Yadav M."/>
            <person name="Pandit A."/>
            <person name="Bhargava A."/>
            <person name="Sureshbabu K."/>
            <person name="Batra K."/>
            <person name="Sharma T.R."/>
            <person name="Mohapatra T."/>
            <person name="Singh N.K."/>
            <person name="Messing J."/>
            <person name="Nelson A.B."/>
            <person name="Fuks G."/>
            <person name="Kavchok S."/>
            <person name="Keizer G."/>
            <person name="Linton E."/>
            <person name="Llaca V."/>
            <person name="Song R."/>
            <person name="Tanyolac B."/>
            <person name="Young S."/>
            <person name="Ho-Il K."/>
            <person name="Hahn J.H."/>
            <person name="Sangsakoo G."/>
            <person name="Vanavichit A."/>
            <person name="de Mattos Luiz.A.T."/>
            <person name="Zimmer P.D."/>
            <person name="Malone G."/>
            <person name="Dellagostin O."/>
            <person name="de Oliveira A.C."/>
            <person name="Bevan M."/>
            <person name="Bancroft I."/>
            <person name="Minx P."/>
            <person name="Cordum H."/>
            <person name="Wilson R."/>
            <person name="Cheng Z."/>
            <person name="Jin W."/>
            <person name="Jiang J."/>
            <person name="Leong S.A."/>
            <person name="Iwama H."/>
            <person name="Gojobori T."/>
            <person name="Itoh T."/>
            <person name="Niimura Y."/>
            <person name="Fujii Y."/>
            <person name="Habara T."/>
            <person name="Sakai H."/>
            <person name="Sato Y."/>
            <person name="Wilson G."/>
            <person name="Kumar K."/>
            <person name="McCouch S."/>
            <person name="Juretic N."/>
            <person name="Hoen D."/>
            <person name="Wright S."/>
            <person name="Bruskiewich R."/>
            <person name="Bureau T."/>
            <person name="Miyao A."/>
            <person name="Hirochika H."/>
            <person name="Nishikawa T."/>
            <person name="Kadowaki K."/>
            <person name="Sugiura M."/>
            <person name="Burr B."/>
            <person name="Sasaki T."/>
        </authorList>
    </citation>
    <scope>NUCLEOTIDE SEQUENCE [LARGE SCALE GENOMIC DNA]</scope>
    <source>
        <strain evidence="3">cv. Nipponbare</strain>
    </source>
</reference>
<protein>
    <submittedName>
        <fullName evidence="2">Uncharacterized protein</fullName>
    </submittedName>
</protein>
<accession>Q8LM66</accession>
<proteinExistence type="predicted"/>
<dbReference type="Proteomes" id="UP000000763">
    <property type="component" value="Chromosome 10"/>
</dbReference>
<feature type="compositionally biased region" description="Basic and acidic residues" evidence="1">
    <location>
        <begin position="56"/>
        <end position="66"/>
    </location>
</feature>
<evidence type="ECO:0000313" key="3">
    <source>
        <dbReference type="Proteomes" id="UP000000763"/>
    </source>
</evidence>
<sequence>MEVDRGSFEWKGGRLEKIGWWGNIQGLGKKCGARDQLGGSFVAPGVAAAVRRGGRQRRDGGRRPGGEGEGGCGATAAGARGKKGRAAAAVARGEREEDGGSTAVAAALGPGAPPPSRLSLPPAAPAPSADADTVLPPRRHRQADADAGEREEAAPTFAAAPNSGGGSGATLFAAFPTLDIVGRRVVSSGGFTFPARLRGGGGGDPLAAFAPGPTSVVVAASPDFFSRLAPATSFPTRRPAA</sequence>
<evidence type="ECO:0000313" key="2">
    <source>
        <dbReference type="EMBL" id="AAM47628.1"/>
    </source>
</evidence>
<organism evidence="2 3">
    <name type="scientific">Oryza sativa subsp. japonica</name>
    <name type="common">Rice</name>
    <dbReference type="NCBI Taxonomy" id="39947"/>
    <lineage>
        <taxon>Eukaryota</taxon>
        <taxon>Viridiplantae</taxon>
        <taxon>Streptophyta</taxon>
        <taxon>Embryophyta</taxon>
        <taxon>Tracheophyta</taxon>
        <taxon>Spermatophyta</taxon>
        <taxon>Magnoliopsida</taxon>
        <taxon>Liliopsida</taxon>
        <taxon>Poales</taxon>
        <taxon>Poaceae</taxon>
        <taxon>BOP clade</taxon>
        <taxon>Oryzoideae</taxon>
        <taxon>Oryzeae</taxon>
        <taxon>Oryzinae</taxon>
        <taxon>Oryza</taxon>
        <taxon>Oryza sativa</taxon>
    </lineage>
</organism>
<name>Q8LM66_ORYSJ</name>
<feature type="compositionally biased region" description="Basic and acidic residues" evidence="1">
    <location>
        <begin position="142"/>
        <end position="153"/>
    </location>
</feature>
<feature type="region of interest" description="Disordered" evidence="1">
    <location>
        <begin position="48"/>
        <end position="162"/>
    </location>
</feature>
<dbReference type="AlphaFoldDB" id="Q8LM66"/>
<reference evidence="3" key="2">
    <citation type="journal article" date="2008" name="Nucleic Acids Res.">
        <title>The rice annotation project database (RAP-DB): 2008 update.</title>
        <authorList>
            <consortium name="The rice annotation project (RAP)"/>
        </authorList>
    </citation>
    <scope>GENOME REANNOTATION</scope>
    <source>
        <strain evidence="3">cv. Nipponbare</strain>
    </source>
</reference>
<gene>
    <name evidence="2" type="primary">OSJNAb0072F04.17</name>
</gene>
<evidence type="ECO:0000256" key="1">
    <source>
        <dbReference type="SAM" id="MobiDB-lite"/>
    </source>
</evidence>